<feature type="compositionally biased region" description="Basic and acidic residues" evidence="1">
    <location>
        <begin position="104"/>
        <end position="116"/>
    </location>
</feature>
<dbReference type="EMBL" id="JADNRY010000113">
    <property type="protein sequence ID" value="KAF9064894.1"/>
    <property type="molecule type" value="Genomic_DNA"/>
</dbReference>
<evidence type="ECO:0000256" key="1">
    <source>
        <dbReference type="SAM" id="MobiDB-lite"/>
    </source>
</evidence>
<comment type="caution">
    <text evidence="2">The sequence shown here is derived from an EMBL/GenBank/DDBJ whole genome shotgun (WGS) entry which is preliminary data.</text>
</comment>
<organism evidence="2 3">
    <name type="scientific">Rhodocollybia butyracea</name>
    <dbReference type="NCBI Taxonomy" id="206335"/>
    <lineage>
        <taxon>Eukaryota</taxon>
        <taxon>Fungi</taxon>
        <taxon>Dikarya</taxon>
        <taxon>Basidiomycota</taxon>
        <taxon>Agaricomycotina</taxon>
        <taxon>Agaricomycetes</taxon>
        <taxon>Agaricomycetidae</taxon>
        <taxon>Agaricales</taxon>
        <taxon>Marasmiineae</taxon>
        <taxon>Omphalotaceae</taxon>
        <taxon>Rhodocollybia</taxon>
    </lineage>
</organism>
<feature type="compositionally biased region" description="Basic and acidic residues" evidence="1">
    <location>
        <begin position="269"/>
        <end position="296"/>
    </location>
</feature>
<reference evidence="2" key="1">
    <citation type="submission" date="2020-11" db="EMBL/GenBank/DDBJ databases">
        <authorList>
            <consortium name="DOE Joint Genome Institute"/>
            <person name="Ahrendt S."/>
            <person name="Riley R."/>
            <person name="Andreopoulos W."/>
            <person name="Labutti K."/>
            <person name="Pangilinan J."/>
            <person name="Ruiz-Duenas F.J."/>
            <person name="Barrasa J.M."/>
            <person name="Sanchez-Garcia M."/>
            <person name="Camarero S."/>
            <person name="Miyauchi S."/>
            <person name="Serrano A."/>
            <person name="Linde D."/>
            <person name="Babiker R."/>
            <person name="Drula E."/>
            <person name="Ayuso-Fernandez I."/>
            <person name="Pacheco R."/>
            <person name="Padilla G."/>
            <person name="Ferreira P."/>
            <person name="Barriuso J."/>
            <person name="Kellner H."/>
            <person name="Castanera R."/>
            <person name="Alfaro M."/>
            <person name="Ramirez L."/>
            <person name="Pisabarro A.G."/>
            <person name="Kuo A."/>
            <person name="Tritt A."/>
            <person name="Lipzen A."/>
            <person name="He G."/>
            <person name="Yan M."/>
            <person name="Ng V."/>
            <person name="Cullen D."/>
            <person name="Martin F."/>
            <person name="Rosso M.-N."/>
            <person name="Henrissat B."/>
            <person name="Hibbett D."/>
            <person name="Martinez A.T."/>
            <person name="Grigoriev I.V."/>
        </authorList>
    </citation>
    <scope>NUCLEOTIDE SEQUENCE</scope>
    <source>
        <strain evidence="2">AH 40177</strain>
    </source>
</reference>
<gene>
    <name evidence="2" type="ORF">BDP27DRAFT_1405155</name>
</gene>
<dbReference type="Proteomes" id="UP000772434">
    <property type="component" value="Unassembled WGS sequence"/>
</dbReference>
<feature type="region of interest" description="Disordered" evidence="1">
    <location>
        <begin position="104"/>
        <end position="125"/>
    </location>
</feature>
<evidence type="ECO:0000313" key="2">
    <source>
        <dbReference type="EMBL" id="KAF9064894.1"/>
    </source>
</evidence>
<protein>
    <submittedName>
        <fullName evidence="2">Uncharacterized protein</fullName>
    </submittedName>
</protein>
<accession>A0A9P5U3U1</accession>
<feature type="region of interest" description="Disordered" evidence="1">
    <location>
        <begin position="202"/>
        <end position="302"/>
    </location>
</feature>
<name>A0A9P5U3U1_9AGAR</name>
<evidence type="ECO:0000313" key="3">
    <source>
        <dbReference type="Proteomes" id="UP000772434"/>
    </source>
</evidence>
<dbReference type="OrthoDB" id="3059504at2759"/>
<sequence>MSFKTKDSTRCAFCLNRPLGSLLRRHIFDGSDGYKRLLVELGSSAQLISKDFSHSNNENILWHEFVAPRPSLAFVPCREICEFLISRVGLGLAVDEILDNLRQDHERPTRPTKDLRWSSSKPPKGQKVYRVLSSASIPDDETPNSEGNAFQVAPFNEYLAHEDGSKYYWRLPQKYITWIEPITCEEAFFDLLLQIFRYHAGIDNDGENQSSKKRKRSETDEEEDEQGQHGKGKIKGKSRASGSRGGRASGSGSRGNRRSQADNKTQTSKTKEEYLAPKPKKDSVTEEYSKGEEMKWRWGPGWSSNSIIAETFDIAHPTPWKQPAGSETLVLEHPQPLLRRVRL</sequence>
<feature type="compositionally biased region" description="Gly residues" evidence="1">
    <location>
        <begin position="243"/>
        <end position="253"/>
    </location>
</feature>
<keyword evidence="3" id="KW-1185">Reference proteome</keyword>
<dbReference type="AlphaFoldDB" id="A0A9P5U3U1"/>
<proteinExistence type="predicted"/>